<proteinExistence type="predicted"/>
<gene>
    <name evidence="2" type="ORF">QN277_019320</name>
</gene>
<comment type="caution">
    <text evidence="2">The sequence shown here is derived from an EMBL/GenBank/DDBJ whole genome shotgun (WGS) entry which is preliminary data.</text>
</comment>
<feature type="compositionally biased region" description="Polar residues" evidence="1">
    <location>
        <begin position="92"/>
        <end position="110"/>
    </location>
</feature>
<evidence type="ECO:0000313" key="3">
    <source>
        <dbReference type="Proteomes" id="UP001293593"/>
    </source>
</evidence>
<feature type="region of interest" description="Disordered" evidence="1">
    <location>
        <begin position="53"/>
        <end position="111"/>
    </location>
</feature>
<reference evidence="2" key="1">
    <citation type="submission" date="2023-10" db="EMBL/GenBank/DDBJ databases">
        <title>Chromosome-level genome of the transformable northern wattle, Acacia crassicarpa.</title>
        <authorList>
            <person name="Massaro I."/>
            <person name="Sinha N.R."/>
            <person name="Poethig S."/>
            <person name="Leichty A.R."/>
        </authorList>
    </citation>
    <scope>NUCLEOTIDE SEQUENCE</scope>
    <source>
        <strain evidence="2">Acra3RX</strain>
        <tissue evidence="2">Leaf</tissue>
    </source>
</reference>
<sequence>MGRRQDIHQHDATTVVNSSIALLQERFRQLEKVKERREGKELLKLFSSSSSSAAVHFQASPPPPQQQPPSLVHGSLSLGLNQPNRQARHHNTPSPSTFWPQQGASASNFDHYSDVDIDTSLHL</sequence>
<protein>
    <submittedName>
        <fullName evidence="2">Uncharacterized protein</fullName>
    </submittedName>
</protein>
<dbReference type="PANTHER" id="PTHR34570">
    <property type="entry name" value="OS03G0593100 PROTEIN"/>
    <property type="match status" value="1"/>
</dbReference>
<dbReference type="PANTHER" id="PTHR34570:SF20">
    <property type="entry name" value="MYB-CC TYPE TRANSCRIPTION FACTOR LHEQLE-CONTAINING DOMAIN-CONTAINING PROTEIN"/>
    <property type="match status" value="1"/>
</dbReference>
<dbReference type="Proteomes" id="UP001293593">
    <property type="component" value="Unassembled WGS sequence"/>
</dbReference>
<accession>A0AAE1JVG0</accession>
<dbReference type="AlphaFoldDB" id="A0AAE1JVG0"/>
<organism evidence="2 3">
    <name type="scientific">Acacia crassicarpa</name>
    <name type="common">northern wattle</name>
    <dbReference type="NCBI Taxonomy" id="499986"/>
    <lineage>
        <taxon>Eukaryota</taxon>
        <taxon>Viridiplantae</taxon>
        <taxon>Streptophyta</taxon>
        <taxon>Embryophyta</taxon>
        <taxon>Tracheophyta</taxon>
        <taxon>Spermatophyta</taxon>
        <taxon>Magnoliopsida</taxon>
        <taxon>eudicotyledons</taxon>
        <taxon>Gunneridae</taxon>
        <taxon>Pentapetalae</taxon>
        <taxon>rosids</taxon>
        <taxon>fabids</taxon>
        <taxon>Fabales</taxon>
        <taxon>Fabaceae</taxon>
        <taxon>Caesalpinioideae</taxon>
        <taxon>mimosoid clade</taxon>
        <taxon>Acacieae</taxon>
        <taxon>Acacia</taxon>
    </lineage>
</organism>
<dbReference type="EMBL" id="JAWXYG010000004">
    <property type="protein sequence ID" value="KAK4276363.1"/>
    <property type="molecule type" value="Genomic_DNA"/>
</dbReference>
<name>A0AAE1JVG0_9FABA</name>
<evidence type="ECO:0000313" key="2">
    <source>
        <dbReference type="EMBL" id="KAK4276363.1"/>
    </source>
</evidence>
<keyword evidence="3" id="KW-1185">Reference proteome</keyword>
<evidence type="ECO:0000256" key="1">
    <source>
        <dbReference type="SAM" id="MobiDB-lite"/>
    </source>
</evidence>